<dbReference type="Gene3D" id="3.40.1800.20">
    <property type="match status" value="1"/>
</dbReference>
<comment type="similarity">
    <text evidence="6">Belongs to the snail C2H2-type zinc-finger protein family.</text>
</comment>
<sequence>MYVIKCNMNLASAYCDTNEVKQDFDPINSCRVCLSQNINMVNIFEDSNNEIMDKIEFCTGIQLKEEKGLPTNICDNCLKELSIAYKFKAICLLSAQTLQQIHLKKVKVELSDKNEDVLITVKIDEVNDSCDLKEVEVERDVCEDYSSDKEEKCLPNIAKVEGPKLLTEKQSETENKVISKRGPYKKGGSPRVRKFKFSRLRCEPCNLKFTSKQESDKHKKEVHLENTSWICEVCGKAFVHRSSLYTHARSHLPPRYACEHCDYSSGIKYDLEKHLRTHFGVKKYACASCAARFHTTSNLRSHERRAHRPPDQRYACARCERRFHDRTKLRRHLDAHDHVKRFKCDHCLARFSRRCHWKRHLERQHAVSVPPQRPGRRPTRLLLGEQPQ</sequence>
<evidence type="ECO:0000256" key="3">
    <source>
        <dbReference type="ARBA" id="ARBA00022771"/>
    </source>
</evidence>
<dbReference type="Pfam" id="PF07776">
    <property type="entry name" value="zf-AD"/>
    <property type="match status" value="1"/>
</dbReference>
<feature type="domain" description="ZAD" evidence="11">
    <location>
        <begin position="28"/>
        <end position="101"/>
    </location>
</feature>
<evidence type="ECO:0000259" key="11">
    <source>
        <dbReference type="PROSITE" id="PS51915"/>
    </source>
</evidence>
<feature type="domain" description="C2H2-type" evidence="10">
    <location>
        <begin position="314"/>
        <end position="341"/>
    </location>
</feature>
<dbReference type="InterPro" id="IPR012934">
    <property type="entry name" value="Znf_AD"/>
</dbReference>
<dbReference type="Pfam" id="PF00096">
    <property type="entry name" value="zf-C2H2"/>
    <property type="match status" value="2"/>
</dbReference>
<evidence type="ECO:0000256" key="2">
    <source>
        <dbReference type="ARBA" id="ARBA00022737"/>
    </source>
</evidence>
<dbReference type="PROSITE" id="PS50157">
    <property type="entry name" value="ZINC_FINGER_C2H2_2"/>
    <property type="match status" value="6"/>
</dbReference>
<evidence type="ECO:0000256" key="9">
    <source>
        <dbReference type="SAM" id="MobiDB-lite"/>
    </source>
</evidence>
<feature type="domain" description="C2H2-type" evidence="10">
    <location>
        <begin position="200"/>
        <end position="228"/>
    </location>
</feature>
<dbReference type="Gene3D" id="3.30.160.60">
    <property type="entry name" value="Classic Zinc Finger"/>
    <property type="match status" value="4"/>
</dbReference>
<keyword evidence="1 8" id="KW-0479">Metal-binding</keyword>
<dbReference type="GeneID" id="113399251"/>
<dbReference type="RefSeq" id="XP_064075944.1">
    <property type="nucleotide sequence ID" value="XM_064219874.1"/>
</dbReference>
<evidence type="ECO:0000256" key="6">
    <source>
        <dbReference type="ARBA" id="ARBA00037948"/>
    </source>
</evidence>
<feature type="binding site" evidence="8">
    <location>
        <position position="77"/>
    </location>
    <ligand>
        <name>Zn(2+)</name>
        <dbReference type="ChEBI" id="CHEBI:29105"/>
    </ligand>
</feature>
<feature type="region of interest" description="Disordered" evidence="9">
    <location>
        <begin position="365"/>
        <end position="388"/>
    </location>
</feature>
<dbReference type="InterPro" id="IPR013087">
    <property type="entry name" value="Znf_C2H2_type"/>
</dbReference>
<feature type="domain" description="C2H2-type" evidence="10">
    <location>
        <begin position="342"/>
        <end position="370"/>
    </location>
</feature>
<dbReference type="SMART" id="SM00355">
    <property type="entry name" value="ZnF_C2H2"/>
    <property type="match status" value="6"/>
</dbReference>
<protein>
    <submittedName>
        <fullName evidence="13">Zinc finger protein 696-like isoform X1</fullName>
    </submittedName>
</protein>
<dbReference type="SMART" id="SM00868">
    <property type="entry name" value="zf-AD"/>
    <property type="match status" value="2"/>
</dbReference>
<dbReference type="InterPro" id="IPR036236">
    <property type="entry name" value="Znf_C2H2_sf"/>
</dbReference>
<evidence type="ECO:0000256" key="1">
    <source>
        <dbReference type="ARBA" id="ARBA00022723"/>
    </source>
</evidence>
<feature type="domain" description="C2H2-type" evidence="10">
    <location>
        <begin position="284"/>
        <end position="312"/>
    </location>
</feature>
<evidence type="ECO:0000256" key="7">
    <source>
        <dbReference type="PROSITE-ProRule" id="PRU00042"/>
    </source>
</evidence>
<evidence type="ECO:0000256" key="8">
    <source>
        <dbReference type="PROSITE-ProRule" id="PRU01263"/>
    </source>
</evidence>
<keyword evidence="4 8" id="KW-0862">Zinc</keyword>
<dbReference type="PANTHER" id="PTHR24388:SF104">
    <property type="entry name" value="AT-RICH BINDING PROTEIN-RELATED"/>
    <property type="match status" value="1"/>
</dbReference>
<keyword evidence="12" id="KW-1185">Reference proteome</keyword>
<keyword evidence="3 7" id="KW-0863">Zinc-finger</keyword>
<dbReference type="SUPFAM" id="SSF57716">
    <property type="entry name" value="Glucocorticoid receptor-like (DNA-binding domain)"/>
    <property type="match status" value="1"/>
</dbReference>
<feature type="domain" description="C2H2-type" evidence="10">
    <location>
        <begin position="229"/>
        <end position="256"/>
    </location>
</feature>
<organism evidence="12 13">
    <name type="scientific">Vanessa tameamea</name>
    <name type="common">Kamehameha butterfly</name>
    <dbReference type="NCBI Taxonomy" id="334116"/>
    <lineage>
        <taxon>Eukaryota</taxon>
        <taxon>Metazoa</taxon>
        <taxon>Ecdysozoa</taxon>
        <taxon>Arthropoda</taxon>
        <taxon>Hexapoda</taxon>
        <taxon>Insecta</taxon>
        <taxon>Pterygota</taxon>
        <taxon>Neoptera</taxon>
        <taxon>Endopterygota</taxon>
        <taxon>Lepidoptera</taxon>
        <taxon>Glossata</taxon>
        <taxon>Ditrysia</taxon>
        <taxon>Papilionoidea</taxon>
        <taxon>Nymphalidae</taxon>
        <taxon>Nymphalinae</taxon>
        <taxon>Vanessa</taxon>
    </lineage>
</organism>
<accession>A0ABM4AXA8</accession>
<name>A0ABM4AXA8_VANTA</name>
<dbReference type="PROSITE" id="PS51915">
    <property type="entry name" value="ZAD"/>
    <property type="match status" value="1"/>
</dbReference>
<dbReference type="InterPro" id="IPR050527">
    <property type="entry name" value="Snail/Krueppel_Znf"/>
</dbReference>
<dbReference type="SUPFAM" id="SSF57667">
    <property type="entry name" value="beta-beta-alpha zinc fingers"/>
    <property type="match status" value="3"/>
</dbReference>
<dbReference type="PROSITE" id="PS00028">
    <property type="entry name" value="ZINC_FINGER_C2H2_1"/>
    <property type="match status" value="4"/>
</dbReference>
<gene>
    <name evidence="13" type="primary">LOC113399251</name>
</gene>
<evidence type="ECO:0000259" key="10">
    <source>
        <dbReference type="PROSITE" id="PS50157"/>
    </source>
</evidence>
<evidence type="ECO:0000256" key="5">
    <source>
        <dbReference type="ARBA" id="ARBA00023242"/>
    </source>
</evidence>
<keyword evidence="5" id="KW-0539">Nucleus</keyword>
<proteinExistence type="inferred from homology"/>
<dbReference type="PANTHER" id="PTHR24388">
    <property type="entry name" value="ZINC FINGER PROTEIN"/>
    <property type="match status" value="1"/>
</dbReference>
<reference evidence="13" key="1">
    <citation type="submission" date="2025-08" db="UniProtKB">
        <authorList>
            <consortium name="RefSeq"/>
        </authorList>
    </citation>
    <scope>IDENTIFICATION</scope>
    <source>
        <tissue evidence="13">Whole body</tissue>
    </source>
</reference>
<feature type="binding site" evidence="8">
    <location>
        <position position="33"/>
    </location>
    <ligand>
        <name>Zn(2+)</name>
        <dbReference type="ChEBI" id="CHEBI:29105"/>
    </ligand>
</feature>
<feature type="binding site" evidence="8">
    <location>
        <position position="30"/>
    </location>
    <ligand>
        <name>Zn(2+)</name>
        <dbReference type="ChEBI" id="CHEBI:29105"/>
    </ligand>
</feature>
<evidence type="ECO:0000313" key="12">
    <source>
        <dbReference type="Proteomes" id="UP001652626"/>
    </source>
</evidence>
<evidence type="ECO:0000313" key="13">
    <source>
        <dbReference type="RefSeq" id="XP_064075944.1"/>
    </source>
</evidence>
<feature type="domain" description="C2H2-type" evidence="10">
    <location>
        <begin position="256"/>
        <end position="283"/>
    </location>
</feature>
<keyword evidence="2" id="KW-0677">Repeat</keyword>
<evidence type="ECO:0000256" key="4">
    <source>
        <dbReference type="ARBA" id="ARBA00022833"/>
    </source>
</evidence>
<dbReference type="Proteomes" id="UP001652626">
    <property type="component" value="Chromosome 29"/>
</dbReference>
<feature type="binding site" evidence="8">
    <location>
        <position position="74"/>
    </location>
    <ligand>
        <name>Zn(2+)</name>
        <dbReference type="ChEBI" id="CHEBI:29105"/>
    </ligand>
</feature>